<evidence type="ECO:0000313" key="2">
    <source>
        <dbReference type="Proteomes" id="UP000245771"/>
    </source>
</evidence>
<dbReference type="Proteomes" id="UP000245771">
    <property type="component" value="Unassembled WGS sequence"/>
</dbReference>
<dbReference type="InParanoid" id="A0A316V267"/>
<organism evidence="1 2">
    <name type="scientific">Meira miltonrushii</name>
    <dbReference type="NCBI Taxonomy" id="1280837"/>
    <lineage>
        <taxon>Eukaryota</taxon>
        <taxon>Fungi</taxon>
        <taxon>Dikarya</taxon>
        <taxon>Basidiomycota</taxon>
        <taxon>Ustilaginomycotina</taxon>
        <taxon>Exobasidiomycetes</taxon>
        <taxon>Exobasidiales</taxon>
        <taxon>Brachybasidiaceae</taxon>
        <taxon>Meira</taxon>
    </lineage>
</organism>
<sequence>MGDPLGSTDALLMDNMFTSKYPFTEPSTNTSLWRSPHAATSKRAEINGFLNIAATLDHPIKPSLIDVDEFFYDKIDSLVQSGMLCIREMKEQGSQIAVRVFCIMEAAGQRSNSVTVHSFKPVENGNNSHLIAVNDGGPAATNIPGYNNMRSQ</sequence>
<dbReference type="RefSeq" id="XP_025351666.1">
    <property type="nucleotide sequence ID" value="XM_025501250.1"/>
</dbReference>
<dbReference type="GeneID" id="37023031"/>
<evidence type="ECO:0000313" key="1">
    <source>
        <dbReference type="EMBL" id="PWN31364.1"/>
    </source>
</evidence>
<dbReference type="AlphaFoldDB" id="A0A316V267"/>
<keyword evidence="2" id="KW-1185">Reference proteome</keyword>
<dbReference type="EMBL" id="KZ819610">
    <property type="protein sequence ID" value="PWN31364.1"/>
    <property type="molecule type" value="Genomic_DNA"/>
</dbReference>
<accession>A0A316V267</accession>
<reference evidence="1 2" key="1">
    <citation type="journal article" date="2018" name="Mol. Biol. Evol.">
        <title>Broad Genomic Sampling Reveals a Smut Pathogenic Ancestry of the Fungal Clade Ustilaginomycotina.</title>
        <authorList>
            <person name="Kijpornyongpan T."/>
            <person name="Mondo S.J."/>
            <person name="Barry K."/>
            <person name="Sandor L."/>
            <person name="Lee J."/>
            <person name="Lipzen A."/>
            <person name="Pangilinan J."/>
            <person name="LaButti K."/>
            <person name="Hainaut M."/>
            <person name="Henrissat B."/>
            <person name="Grigoriev I.V."/>
            <person name="Spatafora J.W."/>
            <person name="Aime M.C."/>
        </authorList>
    </citation>
    <scope>NUCLEOTIDE SEQUENCE [LARGE SCALE GENOMIC DNA]</scope>
    <source>
        <strain evidence="1 2">MCA 3882</strain>
    </source>
</reference>
<name>A0A316V267_9BASI</name>
<protein>
    <submittedName>
        <fullName evidence="1">Uncharacterized protein</fullName>
    </submittedName>
</protein>
<proteinExistence type="predicted"/>
<gene>
    <name evidence="1" type="ORF">FA14DRAFT_182790</name>
</gene>